<keyword evidence="4" id="KW-1003">Cell membrane</keyword>
<evidence type="ECO:0000256" key="6">
    <source>
        <dbReference type="ARBA" id="ARBA00022989"/>
    </source>
</evidence>
<feature type="transmembrane region" description="Helical" evidence="8">
    <location>
        <begin position="237"/>
        <end position="257"/>
    </location>
</feature>
<gene>
    <name evidence="10" type="primary">rarD</name>
    <name evidence="10" type="ORF">GTO91_07725</name>
</gene>
<feature type="domain" description="EamA" evidence="9">
    <location>
        <begin position="148"/>
        <end position="279"/>
    </location>
</feature>
<accession>A0A845L0B5</accession>
<feature type="transmembrane region" description="Helical" evidence="8">
    <location>
        <begin position="206"/>
        <end position="225"/>
    </location>
</feature>
<dbReference type="PANTHER" id="PTHR22911:SF137">
    <property type="entry name" value="SOLUTE CARRIER FAMILY 35 MEMBER G2-RELATED"/>
    <property type="match status" value="1"/>
</dbReference>
<feature type="transmembrane region" description="Helical" evidence="8">
    <location>
        <begin position="99"/>
        <end position="116"/>
    </location>
</feature>
<feature type="transmembrane region" description="Helical" evidence="8">
    <location>
        <begin position="263"/>
        <end position="281"/>
    </location>
</feature>
<feature type="transmembrane region" description="Helical" evidence="8">
    <location>
        <begin position="145"/>
        <end position="162"/>
    </location>
</feature>
<evidence type="ECO:0000313" key="10">
    <source>
        <dbReference type="EMBL" id="MZP29593.1"/>
    </source>
</evidence>
<evidence type="ECO:0000256" key="2">
    <source>
        <dbReference type="ARBA" id="ARBA00007362"/>
    </source>
</evidence>
<dbReference type="Gene3D" id="1.10.3730.20">
    <property type="match status" value="1"/>
</dbReference>
<evidence type="ECO:0000256" key="3">
    <source>
        <dbReference type="ARBA" id="ARBA00022448"/>
    </source>
</evidence>
<dbReference type="InterPro" id="IPR004626">
    <property type="entry name" value="RarD"/>
</dbReference>
<dbReference type="AlphaFoldDB" id="A0A845L0B5"/>
<feature type="transmembrane region" description="Helical" evidence="8">
    <location>
        <begin position="123"/>
        <end position="139"/>
    </location>
</feature>
<sequence length="295" mass="32334">MITGVYYALAAYLAWGLLPLYWKSLQGIPGMEILAHRVVWSFVFVMMIIFATGQWENMKSAMAKRENWLTLITGSLLISANWFIYIWAVNNGHMVEASLGYYINPLLNVAAGVLFLQERLNRGQIVAIALAASGVFFLTAQFGQVPWIALTLAVSFTLYGMAKKKVSFEPVVGLAVETAMVTPLAIGYLVYLHAQGTDAFSGGTPLAMALLMGAGVVTAMPLLWFAQGARRIPLSTIGFIQYLSPTMSLLLGIFLYHEPFTPAHAVSFTLIWAALVVYSLSHLKGMREARKEAVG</sequence>
<organism evidence="10 11">
    <name type="scientific">Heliomicrobium undosum</name>
    <dbReference type="NCBI Taxonomy" id="121734"/>
    <lineage>
        <taxon>Bacteria</taxon>
        <taxon>Bacillati</taxon>
        <taxon>Bacillota</taxon>
        <taxon>Clostridia</taxon>
        <taxon>Eubacteriales</taxon>
        <taxon>Heliobacteriaceae</taxon>
        <taxon>Heliomicrobium</taxon>
    </lineage>
</organism>
<keyword evidence="5 8" id="KW-0812">Transmembrane</keyword>
<evidence type="ECO:0000256" key="8">
    <source>
        <dbReference type="SAM" id="Phobius"/>
    </source>
</evidence>
<dbReference type="InterPro" id="IPR037185">
    <property type="entry name" value="EmrE-like"/>
</dbReference>
<dbReference type="Pfam" id="PF00892">
    <property type="entry name" value="EamA"/>
    <property type="match status" value="2"/>
</dbReference>
<keyword evidence="6 8" id="KW-1133">Transmembrane helix</keyword>
<dbReference type="OrthoDB" id="369870at2"/>
<dbReference type="InterPro" id="IPR000620">
    <property type="entry name" value="EamA_dom"/>
</dbReference>
<evidence type="ECO:0000313" key="11">
    <source>
        <dbReference type="Proteomes" id="UP000463470"/>
    </source>
</evidence>
<evidence type="ECO:0000256" key="1">
    <source>
        <dbReference type="ARBA" id="ARBA00004651"/>
    </source>
</evidence>
<evidence type="ECO:0000259" key="9">
    <source>
        <dbReference type="Pfam" id="PF00892"/>
    </source>
</evidence>
<evidence type="ECO:0000256" key="7">
    <source>
        <dbReference type="ARBA" id="ARBA00023136"/>
    </source>
</evidence>
<dbReference type="Proteomes" id="UP000463470">
    <property type="component" value="Unassembled WGS sequence"/>
</dbReference>
<feature type="transmembrane region" description="Helical" evidence="8">
    <location>
        <begin position="174"/>
        <end position="194"/>
    </location>
</feature>
<proteinExistence type="inferred from homology"/>
<keyword evidence="3" id="KW-0813">Transport</keyword>
<feature type="transmembrane region" description="Helical" evidence="8">
    <location>
        <begin position="67"/>
        <end position="87"/>
    </location>
</feature>
<feature type="transmembrane region" description="Helical" evidence="8">
    <location>
        <begin position="34"/>
        <end position="55"/>
    </location>
</feature>
<evidence type="ECO:0000256" key="5">
    <source>
        <dbReference type="ARBA" id="ARBA00022692"/>
    </source>
</evidence>
<comment type="caution">
    <text evidence="10">The sequence shown here is derived from an EMBL/GenBank/DDBJ whole genome shotgun (WGS) entry which is preliminary data.</text>
</comment>
<name>A0A845L0B5_9FIRM</name>
<comment type="similarity">
    <text evidence="2">Belongs to the EamA transporter family.</text>
</comment>
<dbReference type="PANTHER" id="PTHR22911">
    <property type="entry name" value="ACYL-MALONYL CONDENSING ENZYME-RELATED"/>
    <property type="match status" value="1"/>
</dbReference>
<keyword evidence="11" id="KW-1185">Reference proteome</keyword>
<dbReference type="GO" id="GO:0005886">
    <property type="term" value="C:plasma membrane"/>
    <property type="evidence" value="ECO:0007669"/>
    <property type="project" value="UniProtKB-SubCell"/>
</dbReference>
<dbReference type="SUPFAM" id="SSF103481">
    <property type="entry name" value="Multidrug resistance efflux transporter EmrE"/>
    <property type="match status" value="2"/>
</dbReference>
<reference evidence="10 11" key="1">
    <citation type="submission" date="2020-01" db="EMBL/GenBank/DDBJ databases">
        <title>Whole-genome sequence of Heliobacterium undosum DSM 13378.</title>
        <authorList>
            <person name="Kyndt J.A."/>
            <person name="Meyer T.E."/>
        </authorList>
    </citation>
    <scope>NUCLEOTIDE SEQUENCE [LARGE SCALE GENOMIC DNA]</scope>
    <source>
        <strain evidence="10 11">DSM 13378</strain>
    </source>
</reference>
<feature type="domain" description="EamA" evidence="9">
    <location>
        <begin position="3"/>
        <end position="139"/>
    </location>
</feature>
<feature type="transmembrane region" description="Helical" evidence="8">
    <location>
        <begin position="5"/>
        <end position="22"/>
    </location>
</feature>
<dbReference type="NCBIfam" id="TIGR00688">
    <property type="entry name" value="rarD"/>
    <property type="match status" value="1"/>
</dbReference>
<comment type="subcellular location">
    <subcellularLocation>
        <location evidence="1">Cell membrane</location>
        <topology evidence="1">Multi-pass membrane protein</topology>
    </subcellularLocation>
</comment>
<evidence type="ECO:0000256" key="4">
    <source>
        <dbReference type="ARBA" id="ARBA00022475"/>
    </source>
</evidence>
<protein>
    <submittedName>
        <fullName evidence="10">EamA family transporter RarD</fullName>
    </submittedName>
</protein>
<keyword evidence="7 8" id="KW-0472">Membrane</keyword>
<dbReference type="EMBL" id="WXEY01000006">
    <property type="protein sequence ID" value="MZP29593.1"/>
    <property type="molecule type" value="Genomic_DNA"/>
</dbReference>